<dbReference type="SUPFAM" id="SSF54427">
    <property type="entry name" value="NTF2-like"/>
    <property type="match status" value="1"/>
</dbReference>
<accession>A0A7S0TQT8</accession>
<dbReference type="SMART" id="SM00978">
    <property type="entry name" value="Tim44"/>
    <property type="match status" value="1"/>
</dbReference>
<gene>
    <name evidence="8" type="ORF">HAND1043_LOCUS5859</name>
</gene>
<evidence type="ECO:0000256" key="2">
    <source>
        <dbReference type="ARBA" id="ARBA00009597"/>
    </source>
</evidence>
<dbReference type="GO" id="GO:0051087">
    <property type="term" value="F:protein-folding chaperone binding"/>
    <property type="evidence" value="ECO:0007669"/>
    <property type="project" value="TreeGrafter"/>
</dbReference>
<dbReference type="InterPro" id="IPR007379">
    <property type="entry name" value="Tim44-like_dom"/>
</dbReference>
<organism evidence="8">
    <name type="scientific">Hemiselmis andersenii</name>
    <name type="common">Cryptophyte alga</name>
    <dbReference type="NCBI Taxonomy" id="464988"/>
    <lineage>
        <taxon>Eukaryota</taxon>
        <taxon>Cryptophyceae</taxon>
        <taxon>Cryptomonadales</taxon>
        <taxon>Hemiselmidaceae</taxon>
        <taxon>Hemiselmis</taxon>
    </lineage>
</organism>
<dbReference type="PANTHER" id="PTHR10721">
    <property type="entry name" value="MITOCHONDRIAL IMPORT INNER MEMBRANE TRANSLOCASE SUBUNIT TIM44"/>
    <property type="match status" value="1"/>
</dbReference>
<comment type="subcellular location">
    <subcellularLocation>
        <location evidence="1">Mitochondrion inner membrane</location>
    </subcellularLocation>
</comment>
<evidence type="ECO:0000256" key="5">
    <source>
        <dbReference type="ARBA" id="ARBA00023128"/>
    </source>
</evidence>
<evidence type="ECO:0000256" key="1">
    <source>
        <dbReference type="ARBA" id="ARBA00004273"/>
    </source>
</evidence>
<evidence type="ECO:0000256" key="3">
    <source>
        <dbReference type="ARBA" id="ARBA00022792"/>
    </source>
</evidence>
<protein>
    <recommendedName>
        <fullName evidence="7">Tim44-like domain-containing protein</fullName>
    </recommendedName>
</protein>
<evidence type="ECO:0000313" key="8">
    <source>
        <dbReference type="EMBL" id="CAD8739367.1"/>
    </source>
</evidence>
<reference evidence="8" key="1">
    <citation type="submission" date="2021-01" db="EMBL/GenBank/DDBJ databases">
        <authorList>
            <person name="Corre E."/>
            <person name="Pelletier E."/>
            <person name="Niang G."/>
            <person name="Scheremetjew M."/>
            <person name="Finn R."/>
            <person name="Kale V."/>
            <person name="Holt S."/>
            <person name="Cochrane G."/>
            <person name="Meng A."/>
            <person name="Brown T."/>
            <person name="Cohen L."/>
        </authorList>
    </citation>
    <scope>NUCLEOTIDE SEQUENCE</scope>
    <source>
        <strain evidence="8">CCMP441</strain>
    </source>
</reference>
<comment type="similarity">
    <text evidence="2">Belongs to the Tim44 family.</text>
</comment>
<keyword evidence="3" id="KW-0999">Mitochondrion inner membrane</keyword>
<dbReference type="GO" id="GO:0030150">
    <property type="term" value="P:protein import into mitochondrial matrix"/>
    <property type="evidence" value="ECO:0007669"/>
    <property type="project" value="TreeGrafter"/>
</dbReference>
<keyword evidence="6" id="KW-0472">Membrane</keyword>
<dbReference type="Pfam" id="PF04280">
    <property type="entry name" value="Tim44"/>
    <property type="match status" value="1"/>
</dbReference>
<evidence type="ECO:0000256" key="6">
    <source>
        <dbReference type="ARBA" id="ARBA00023136"/>
    </source>
</evidence>
<name>A0A7S0TQT8_HEMAN</name>
<dbReference type="InterPro" id="IPR039544">
    <property type="entry name" value="Tim44-like"/>
</dbReference>
<keyword evidence="4" id="KW-0809">Transit peptide</keyword>
<dbReference type="AlphaFoldDB" id="A0A7S0TQT8"/>
<evidence type="ECO:0000259" key="7">
    <source>
        <dbReference type="SMART" id="SM00978"/>
    </source>
</evidence>
<evidence type="ECO:0000256" key="4">
    <source>
        <dbReference type="ARBA" id="ARBA00022946"/>
    </source>
</evidence>
<dbReference type="PANTHER" id="PTHR10721:SF1">
    <property type="entry name" value="MITOCHONDRIAL IMPORT INNER MEMBRANE TRANSLOCASE SUBUNIT TIM44"/>
    <property type="match status" value="1"/>
</dbReference>
<dbReference type="GO" id="GO:0005743">
    <property type="term" value="C:mitochondrial inner membrane"/>
    <property type="evidence" value="ECO:0007669"/>
    <property type="project" value="UniProtKB-SubCell"/>
</dbReference>
<sequence length="293" mass="33122">MGVVGKVAKKVGENPVVKATGEATMRAAEAVLDAHDAIDRRAEAIENKIKESAVGQKVQHMLGDDRKMGRVEGKEIDDETSTVAIREETPWERRMRKIRESTFMGPLVQTVETVAEVAGDASDRLGDRVFGENETSVCIAEIKRDDPRFSMPRFLDKLERETIPFVLTAFLENRAEDLHDICTERSLSLLGHIIRDRLQKGHTCDPHILDLEEVQLQEARMVDGEPVLLVTFQTQQLHCVRDKKGEIVEGGESTIQQIFYIWAMVRFFPEDPGSPPVWKLHEMAIQHQMALLT</sequence>
<dbReference type="InterPro" id="IPR032710">
    <property type="entry name" value="NTF2-like_dom_sf"/>
</dbReference>
<feature type="domain" description="Tim44-like" evidence="7">
    <location>
        <begin position="135"/>
        <end position="285"/>
    </location>
</feature>
<dbReference type="EMBL" id="HBFK01009754">
    <property type="protein sequence ID" value="CAD8739367.1"/>
    <property type="molecule type" value="Transcribed_RNA"/>
</dbReference>
<keyword evidence="5" id="KW-0496">Mitochondrion</keyword>
<dbReference type="Gene3D" id="3.10.450.240">
    <property type="match status" value="1"/>
</dbReference>
<proteinExistence type="inferred from homology"/>